<gene>
    <name evidence="2" type="ORF">CK503_00545</name>
</gene>
<protein>
    <recommendedName>
        <fullName evidence="4">DUF2961 domain-containing protein</fullName>
    </recommendedName>
</protein>
<dbReference type="OrthoDB" id="2518538at2"/>
<name>A0A2A2GFC9_9BACT</name>
<accession>A0A2A2GFC9</accession>
<evidence type="ECO:0000313" key="2">
    <source>
        <dbReference type="EMBL" id="PAU95589.1"/>
    </source>
</evidence>
<evidence type="ECO:0008006" key="4">
    <source>
        <dbReference type="Google" id="ProtNLM"/>
    </source>
</evidence>
<dbReference type="Pfam" id="PF11175">
    <property type="entry name" value="DUF2961"/>
    <property type="match status" value="1"/>
</dbReference>
<evidence type="ECO:0000313" key="3">
    <source>
        <dbReference type="Proteomes" id="UP000218831"/>
    </source>
</evidence>
<keyword evidence="3" id="KW-1185">Reference proteome</keyword>
<reference evidence="2 3" key="1">
    <citation type="submission" date="2017-08" db="EMBL/GenBank/DDBJ databases">
        <title>Aliifodinibius alkalisoli sp. nov., isolated from saline alkaline soil.</title>
        <authorList>
            <person name="Liu D."/>
            <person name="Zhang G."/>
        </authorList>
    </citation>
    <scope>NUCLEOTIDE SEQUENCE [LARGE SCALE GENOMIC DNA]</scope>
    <source>
        <strain evidence="2 3">WN023</strain>
    </source>
</reference>
<proteinExistence type="predicted"/>
<evidence type="ECO:0000256" key="1">
    <source>
        <dbReference type="SAM" id="SignalP"/>
    </source>
</evidence>
<dbReference type="InterPro" id="IPR021345">
    <property type="entry name" value="DUF2961"/>
</dbReference>
<dbReference type="Gene3D" id="2.60.120.1390">
    <property type="match status" value="2"/>
</dbReference>
<sequence>MKAFKFILLCVLLCSAWNVSYSQSNVITLESLLEEMVDRKSLAVYPEPYYTTRQFSSYDRNSTQPGDSTWFANWDRTQFIRSEVNNGRKEYVMLETDKPGAIVRFWMTFAGEGSGEGTLRFYFDNEKEVTIEGTAFEVLSGGQLVGAPLSTSVSKKSDYEIRGHNLYLPLPYANHCKITYESENVKAVGAKDDEGESVYYNINYREYEKGTKVETFSKDKLRELENLVDEVQHQLNKSGENKLKKLVLSTKDYSTTLSPGDSHTLSLEGSSAIRKFTANLKAKNATQALRSTVLDVSFDGKRTIWVPIGDFFGTGYQFRKSETWYSSITKDNKLSVYWVMPFKDKATVTFKNFGNQDVTLKGVVSLSDWNWNDQSMHFGASWHQYTDLYTGEQKNMEGGGDPFDINYTRLDGEGVYVGDALTLFNTAYDWWGEGDEKIYIDGEDFPSHFGTGTEDYYGYAWVRPEKFADHPFISQPDGSGNITPGFTINKRYRSLDAIPFKQELIVDMEMWHWTKTKIDYAPTTFFYLKPDSKTLVQPDVENAKEKVSLKRSDIIPPRIKNGRLEAEHMVIEDMDGGKMRFQYLYEPNISNDKQLWWHEAQVGDKLVISFIADEKERYNAQAQFVTAPNYGRVKILFNGKEIVESFDASSEEISTRQLELGSLDLNEGKNQFEIAFEGISPNADQAFFGWDYIDFEKQK</sequence>
<feature type="signal peptide" evidence="1">
    <location>
        <begin position="1"/>
        <end position="24"/>
    </location>
</feature>
<keyword evidence="1" id="KW-0732">Signal</keyword>
<feature type="chain" id="PRO_5012087392" description="DUF2961 domain-containing protein" evidence="1">
    <location>
        <begin position="25"/>
        <end position="699"/>
    </location>
</feature>
<dbReference type="EMBL" id="NSKE01000001">
    <property type="protein sequence ID" value="PAU95589.1"/>
    <property type="molecule type" value="Genomic_DNA"/>
</dbReference>
<dbReference type="AlphaFoldDB" id="A0A2A2GFC9"/>
<dbReference type="Proteomes" id="UP000218831">
    <property type="component" value="Unassembled WGS sequence"/>
</dbReference>
<organism evidence="2 3">
    <name type="scientific">Fodinibius salipaludis</name>
    <dbReference type="NCBI Taxonomy" id="2032627"/>
    <lineage>
        <taxon>Bacteria</taxon>
        <taxon>Pseudomonadati</taxon>
        <taxon>Balneolota</taxon>
        <taxon>Balneolia</taxon>
        <taxon>Balneolales</taxon>
        <taxon>Balneolaceae</taxon>
        <taxon>Fodinibius</taxon>
    </lineage>
</organism>
<comment type="caution">
    <text evidence="2">The sequence shown here is derived from an EMBL/GenBank/DDBJ whole genome shotgun (WGS) entry which is preliminary data.</text>
</comment>